<protein>
    <submittedName>
        <fullName evidence="2">Uncharacterized protein</fullName>
    </submittedName>
</protein>
<evidence type="ECO:0000313" key="2">
    <source>
        <dbReference type="EMBL" id="CAC5391712.1"/>
    </source>
</evidence>
<dbReference type="Proteomes" id="UP000507470">
    <property type="component" value="Unassembled WGS sequence"/>
</dbReference>
<dbReference type="EMBL" id="CACVKT020004820">
    <property type="protein sequence ID" value="CAC5391712.1"/>
    <property type="molecule type" value="Genomic_DNA"/>
</dbReference>
<reference evidence="2 3" key="1">
    <citation type="submission" date="2020-06" db="EMBL/GenBank/DDBJ databases">
        <authorList>
            <person name="Li R."/>
            <person name="Bekaert M."/>
        </authorList>
    </citation>
    <scope>NUCLEOTIDE SEQUENCE [LARGE SCALE GENOMIC DNA]</scope>
    <source>
        <strain evidence="3">wild</strain>
    </source>
</reference>
<proteinExistence type="predicted"/>
<feature type="region of interest" description="Disordered" evidence="1">
    <location>
        <begin position="219"/>
        <end position="256"/>
    </location>
</feature>
<dbReference type="AlphaFoldDB" id="A0A6J8C7P0"/>
<evidence type="ECO:0000256" key="1">
    <source>
        <dbReference type="SAM" id="MobiDB-lite"/>
    </source>
</evidence>
<feature type="compositionally biased region" description="Polar residues" evidence="1">
    <location>
        <begin position="240"/>
        <end position="256"/>
    </location>
</feature>
<gene>
    <name evidence="2" type="ORF">MCOR_26708</name>
</gene>
<feature type="compositionally biased region" description="Basic residues" evidence="1">
    <location>
        <begin position="219"/>
        <end position="239"/>
    </location>
</feature>
<sequence>MASVQNNLSKTTLVSQDVHYYEENDSTEVYPRDLFNQQDINNRYVKLPFTSKDGEVIKLSKVNATSQFSVPMIASRSQGIDTVSRLATSLPMAEKSNTNCESNCTENTESPGILIDSVFSLRQDDPDAQKGLSGEVIGPSIDNEQSRYFAYQFDCNVERAKVRLNREVKEDDRLREPCFVVLQSLNDGSTVESRCSLECRRPVVKRLCERIVQKAMKSRKQCKGKRIYTSAKRRQKKSSPVKSGQSQQNNKPSPLQPYAITSAQKVQLYRQFRLQTDLEECCQLQ</sequence>
<organism evidence="2 3">
    <name type="scientific">Mytilus coruscus</name>
    <name type="common">Sea mussel</name>
    <dbReference type="NCBI Taxonomy" id="42192"/>
    <lineage>
        <taxon>Eukaryota</taxon>
        <taxon>Metazoa</taxon>
        <taxon>Spiralia</taxon>
        <taxon>Lophotrochozoa</taxon>
        <taxon>Mollusca</taxon>
        <taxon>Bivalvia</taxon>
        <taxon>Autobranchia</taxon>
        <taxon>Pteriomorphia</taxon>
        <taxon>Mytilida</taxon>
        <taxon>Mytiloidea</taxon>
        <taxon>Mytilidae</taxon>
        <taxon>Mytilinae</taxon>
        <taxon>Mytilus</taxon>
    </lineage>
</organism>
<name>A0A6J8C7P0_MYTCO</name>
<keyword evidence="3" id="KW-1185">Reference proteome</keyword>
<evidence type="ECO:0000313" key="3">
    <source>
        <dbReference type="Proteomes" id="UP000507470"/>
    </source>
</evidence>
<accession>A0A6J8C7P0</accession>